<name>A0ABD3SLB1_9LAMI</name>
<dbReference type="AlphaFoldDB" id="A0ABD3SLB1"/>
<dbReference type="Gene3D" id="1.20.5.4130">
    <property type="match status" value="1"/>
</dbReference>
<dbReference type="Gene3D" id="1.10.8.430">
    <property type="entry name" value="Helical domain of apoptotic protease-activating factors"/>
    <property type="match status" value="1"/>
</dbReference>
<evidence type="ECO:0000313" key="15">
    <source>
        <dbReference type="Proteomes" id="UP001634393"/>
    </source>
</evidence>
<comment type="function">
    <text evidence="1">Confers resistance to late blight (Phytophthora infestans) races carrying the avirulence gene Avr1. Resistance proteins guard the plant against pathogens that contain an appropriate avirulence protein via an indirect interaction with this avirulence protein. That triggers a defense system including the hypersensitive response, which restricts the pathogen growth.</text>
</comment>
<keyword evidence="9" id="KW-0611">Plant defense</keyword>
<keyword evidence="6" id="KW-0381">Hypersensitive response</keyword>
<dbReference type="SUPFAM" id="SSF52058">
    <property type="entry name" value="L domain-like"/>
    <property type="match status" value="1"/>
</dbReference>
<proteinExistence type="inferred from homology"/>
<sequence>MAYHLESLVKILKQVLNLDKSQLWVLDHNKRPQIESILEKSCFLIDLFANSAPVVSEDWLDSLESQIRDAAYNAEDILESYIADGIRSRREYQIFTISPPDLKNVIEEFDSAKEKMMKKKLFDIDGVCTQMPLYSSSSSSSNQDPNPNNIVVGFNQDLIEMKDRVTGRSSKLEVIPITGMGGIGKTTLAQNIYDDSYVISQFDTRAWITISQDYNVRGVLVGLLGCIFGKLTDKMLQEKNNVLAIYLYKYLCGRRYVIVLDDMWSTKAWDDMMMFFPDNNNASRIIVTTRESDVANYVAPTSSLHQMRLLNTVDSWKLLTKKVFGEETCPPDLEKVGMKISYNCGGLPLAIHVIGGILSQAKRTQDLWEKVARDVTSAVANNDDQFSRILSLSYNHLPYYLKPCFLYIGAFPEDYEIRVSKLIRLWVAEGFLKPIDGDKSTEEAAEVYLKALVDRNLVFVRQQDINGKVKSCSMHDLLRDLSVRKARENKFLYVKNSRIHNLSEETVSLRRVSVHSSFRIRDVYGSMELMSLARTFLCIGSASRVILSPAFLNSRLLRVLDVLGIESHQFPEEFLKLVNLRYLAFACGFEVPGYISELENLQTLIVRLFSSPDWFRYVPPQIIFLPQLRHLKFVGTTLPLFDWDKRDWGVYSYSEEKNNIQSLSNVAICSPEIIDDMQDLKKLGIHFHSLTVITTKDLSCFDKLETLRCSTDFSSYTKTLMGRLIFPPSLKKLTLRKCDVPQIIFSTIGMLPNLEILKLQDSILESTTWEPTEGEFGMLQFLLLEKLNLVSWPVEESHFPRLQHLVIRHCSELEEISSDIGGISTLEIIEVDKCNPSIVTSARKIQEEQLDLGNDLLQVRISGSSQ</sequence>
<dbReference type="InterPro" id="IPR027417">
    <property type="entry name" value="P-loop_NTPase"/>
</dbReference>
<evidence type="ECO:0000256" key="10">
    <source>
        <dbReference type="ARBA" id="ARBA00022840"/>
    </source>
</evidence>
<keyword evidence="5" id="KW-0433">Leucine-rich repeat</keyword>
<dbReference type="InterPro" id="IPR055414">
    <property type="entry name" value="LRR_R13L4/SHOC2-like"/>
</dbReference>
<keyword evidence="4" id="KW-0963">Cytoplasm</keyword>
<evidence type="ECO:0000256" key="9">
    <source>
        <dbReference type="ARBA" id="ARBA00022821"/>
    </source>
</evidence>
<evidence type="ECO:0000256" key="7">
    <source>
        <dbReference type="ARBA" id="ARBA00022737"/>
    </source>
</evidence>
<dbReference type="SUPFAM" id="SSF52540">
    <property type="entry name" value="P-loop containing nucleoside triphosphate hydrolases"/>
    <property type="match status" value="1"/>
</dbReference>
<evidence type="ECO:0000259" key="13">
    <source>
        <dbReference type="Pfam" id="PF23598"/>
    </source>
</evidence>
<comment type="caution">
    <text evidence="14">The sequence shown here is derived from an EMBL/GenBank/DDBJ whole genome shotgun (WGS) entry which is preliminary data.</text>
</comment>
<dbReference type="Pfam" id="PF00931">
    <property type="entry name" value="NB-ARC"/>
    <property type="match status" value="1"/>
</dbReference>
<evidence type="ECO:0000256" key="4">
    <source>
        <dbReference type="ARBA" id="ARBA00022490"/>
    </source>
</evidence>
<evidence type="ECO:0000259" key="12">
    <source>
        <dbReference type="Pfam" id="PF23559"/>
    </source>
</evidence>
<dbReference type="InterPro" id="IPR042197">
    <property type="entry name" value="Apaf_helical"/>
</dbReference>
<reference evidence="14 15" key="1">
    <citation type="submission" date="2024-12" db="EMBL/GenBank/DDBJ databases">
        <title>The unique morphological basis and parallel evolutionary history of personate flowers in Penstemon.</title>
        <authorList>
            <person name="Depatie T.H."/>
            <person name="Wessinger C.A."/>
        </authorList>
    </citation>
    <scope>NUCLEOTIDE SEQUENCE [LARGE SCALE GENOMIC DNA]</scope>
    <source>
        <strain evidence="14">WTNN_2</strain>
        <tissue evidence="14">Leaf</tissue>
    </source>
</reference>
<evidence type="ECO:0000256" key="1">
    <source>
        <dbReference type="ARBA" id="ARBA00002074"/>
    </source>
</evidence>
<keyword evidence="8" id="KW-0547">Nucleotide-binding</keyword>
<dbReference type="PRINTS" id="PR00364">
    <property type="entry name" value="DISEASERSIST"/>
</dbReference>
<dbReference type="GO" id="GO:0009626">
    <property type="term" value="P:plant-type hypersensitive response"/>
    <property type="evidence" value="ECO:0007669"/>
    <property type="project" value="UniProtKB-KW"/>
</dbReference>
<feature type="domain" description="NB-ARC" evidence="11">
    <location>
        <begin position="169"/>
        <end position="327"/>
    </location>
</feature>
<feature type="domain" description="Disease resistance protein winged helix" evidence="12">
    <location>
        <begin position="411"/>
        <end position="481"/>
    </location>
</feature>
<comment type="similarity">
    <text evidence="3">Belongs to the disease resistance NB-LRR family.</text>
</comment>
<dbReference type="PANTHER" id="PTHR23155:SF1152">
    <property type="entry name" value="AAA+ ATPASE DOMAIN-CONTAINING PROTEIN"/>
    <property type="match status" value="1"/>
</dbReference>
<dbReference type="Gene3D" id="1.10.10.10">
    <property type="entry name" value="Winged helix-like DNA-binding domain superfamily/Winged helix DNA-binding domain"/>
    <property type="match status" value="1"/>
</dbReference>
<dbReference type="FunFam" id="3.40.50.300:FF:001091">
    <property type="entry name" value="Probable disease resistance protein At1g61300"/>
    <property type="match status" value="1"/>
</dbReference>
<dbReference type="PANTHER" id="PTHR23155">
    <property type="entry name" value="DISEASE RESISTANCE PROTEIN RP"/>
    <property type="match status" value="1"/>
</dbReference>
<evidence type="ECO:0000256" key="2">
    <source>
        <dbReference type="ARBA" id="ARBA00004496"/>
    </source>
</evidence>
<organism evidence="14 15">
    <name type="scientific">Penstemon smallii</name>
    <dbReference type="NCBI Taxonomy" id="265156"/>
    <lineage>
        <taxon>Eukaryota</taxon>
        <taxon>Viridiplantae</taxon>
        <taxon>Streptophyta</taxon>
        <taxon>Embryophyta</taxon>
        <taxon>Tracheophyta</taxon>
        <taxon>Spermatophyta</taxon>
        <taxon>Magnoliopsida</taxon>
        <taxon>eudicotyledons</taxon>
        <taxon>Gunneridae</taxon>
        <taxon>Pentapetalae</taxon>
        <taxon>asterids</taxon>
        <taxon>lamiids</taxon>
        <taxon>Lamiales</taxon>
        <taxon>Plantaginaceae</taxon>
        <taxon>Cheloneae</taxon>
        <taxon>Penstemon</taxon>
    </lineage>
</organism>
<gene>
    <name evidence="14" type="ORF">ACJIZ3_021152</name>
</gene>
<accession>A0ABD3SLB1</accession>
<dbReference type="Gene3D" id="3.80.10.10">
    <property type="entry name" value="Ribonuclease Inhibitor"/>
    <property type="match status" value="1"/>
</dbReference>
<feature type="domain" description="Disease resistance R13L4/SHOC-2-like LRR" evidence="13">
    <location>
        <begin position="534"/>
        <end position="810"/>
    </location>
</feature>
<dbReference type="Gene3D" id="3.40.50.300">
    <property type="entry name" value="P-loop containing nucleotide triphosphate hydrolases"/>
    <property type="match status" value="1"/>
</dbReference>
<evidence type="ECO:0000313" key="14">
    <source>
        <dbReference type="EMBL" id="KAL3825123.1"/>
    </source>
</evidence>
<protein>
    <recommendedName>
        <fullName evidence="16">NB-ARC domain-containing protein</fullName>
    </recommendedName>
</protein>
<dbReference type="InterPro" id="IPR002182">
    <property type="entry name" value="NB-ARC"/>
</dbReference>
<keyword evidence="10" id="KW-0067">ATP-binding</keyword>
<keyword evidence="7" id="KW-0677">Repeat</keyword>
<dbReference type="Pfam" id="PF23559">
    <property type="entry name" value="WHD_DRP"/>
    <property type="match status" value="1"/>
</dbReference>
<dbReference type="EMBL" id="JBJXBP010000006">
    <property type="protein sequence ID" value="KAL3825123.1"/>
    <property type="molecule type" value="Genomic_DNA"/>
</dbReference>
<evidence type="ECO:0000256" key="8">
    <source>
        <dbReference type="ARBA" id="ARBA00022741"/>
    </source>
</evidence>
<evidence type="ECO:0000259" key="11">
    <source>
        <dbReference type="Pfam" id="PF00931"/>
    </source>
</evidence>
<evidence type="ECO:0000256" key="3">
    <source>
        <dbReference type="ARBA" id="ARBA00008894"/>
    </source>
</evidence>
<dbReference type="GO" id="GO:0005524">
    <property type="term" value="F:ATP binding"/>
    <property type="evidence" value="ECO:0007669"/>
    <property type="project" value="UniProtKB-KW"/>
</dbReference>
<dbReference type="InterPro" id="IPR044974">
    <property type="entry name" value="Disease_R_plants"/>
</dbReference>
<dbReference type="InterPro" id="IPR058922">
    <property type="entry name" value="WHD_DRP"/>
</dbReference>
<comment type="subcellular location">
    <subcellularLocation>
        <location evidence="2">Cytoplasm</location>
    </subcellularLocation>
</comment>
<dbReference type="InterPro" id="IPR036388">
    <property type="entry name" value="WH-like_DNA-bd_sf"/>
</dbReference>
<dbReference type="Pfam" id="PF23598">
    <property type="entry name" value="LRR_14"/>
    <property type="match status" value="1"/>
</dbReference>
<dbReference type="Proteomes" id="UP001634393">
    <property type="component" value="Unassembled WGS sequence"/>
</dbReference>
<dbReference type="GO" id="GO:0005737">
    <property type="term" value="C:cytoplasm"/>
    <property type="evidence" value="ECO:0007669"/>
    <property type="project" value="UniProtKB-SubCell"/>
</dbReference>
<keyword evidence="15" id="KW-1185">Reference proteome</keyword>
<dbReference type="InterPro" id="IPR032675">
    <property type="entry name" value="LRR_dom_sf"/>
</dbReference>
<dbReference type="FunFam" id="1.10.10.10:FF:000322">
    <property type="entry name" value="Probable disease resistance protein At1g63360"/>
    <property type="match status" value="1"/>
</dbReference>
<evidence type="ECO:0000256" key="6">
    <source>
        <dbReference type="ARBA" id="ARBA00022667"/>
    </source>
</evidence>
<evidence type="ECO:0008006" key="16">
    <source>
        <dbReference type="Google" id="ProtNLM"/>
    </source>
</evidence>
<evidence type="ECO:0000256" key="5">
    <source>
        <dbReference type="ARBA" id="ARBA00022614"/>
    </source>
</evidence>
<dbReference type="GO" id="GO:0051607">
    <property type="term" value="P:defense response to virus"/>
    <property type="evidence" value="ECO:0007669"/>
    <property type="project" value="UniProtKB-ARBA"/>
</dbReference>